<protein>
    <submittedName>
        <fullName evidence="2">Uncharacterized protein</fullName>
    </submittedName>
</protein>
<dbReference type="Proteomes" id="UP001287286">
    <property type="component" value="Unassembled WGS sequence"/>
</dbReference>
<feature type="region of interest" description="Disordered" evidence="1">
    <location>
        <begin position="70"/>
        <end position="95"/>
    </location>
</feature>
<feature type="region of interest" description="Disordered" evidence="1">
    <location>
        <begin position="1"/>
        <end position="25"/>
    </location>
</feature>
<evidence type="ECO:0000313" key="2">
    <source>
        <dbReference type="EMBL" id="KAK4094737.1"/>
    </source>
</evidence>
<comment type="caution">
    <text evidence="2">The sequence shown here is derived from an EMBL/GenBank/DDBJ whole genome shotgun (WGS) entry which is preliminary data.</text>
</comment>
<sequence length="201" mass="21597">MSGTIDDKVKSDRAAKPPPDTSSTETIAVHNAWKCNCGVASALPAARVHAPMRHDNLVPAFSAPEALSMTMARGPDRGPDGGRAVTPTNPTPAPRVHQRSLVTIALARHRHATQAARTSRSPGTPADGINGNDRRAITRMETLNRKHGPPKKCPSFYGAPATWLRDARRTANEAEGKETRDGFISTKPSTADICFKIDEPH</sequence>
<organism evidence="2 3">
    <name type="scientific">Purpureocillium lilacinum</name>
    <name type="common">Paecilomyces lilacinus</name>
    <dbReference type="NCBI Taxonomy" id="33203"/>
    <lineage>
        <taxon>Eukaryota</taxon>
        <taxon>Fungi</taxon>
        <taxon>Dikarya</taxon>
        <taxon>Ascomycota</taxon>
        <taxon>Pezizomycotina</taxon>
        <taxon>Sordariomycetes</taxon>
        <taxon>Hypocreomycetidae</taxon>
        <taxon>Hypocreales</taxon>
        <taxon>Ophiocordycipitaceae</taxon>
        <taxon>Purpureocillium</taxon>
    </lineage>
</organism>
<evidence type="ECO:0000256" key="1">
    <source>
        <dbReference type="SAM" id="MobiDB-lite"/>
    </source>
</evidence>
<evidence type="ECO:0000313" key="3">
    <source>
        <dbReference type="Proteomes" id="UP001287286"/>
    </source>
</evidence>
<keyword evidence="3" id="KW-1185">Reference proteome</keyword>
<feature type="compositionally biased region" description="Basic and acidic residues" evidence="1">
    <location>
        <begin position="1"/>
        <end position="15"/>
    </location>
</feature>
<name>A0ABR0CF32_PURLI</name>
<reference evidence="2 3" key="1">
    <citation type="journal article" date="2024" name="Microbiol. Resour. Announc.">
        <title>Genome annotations for the ascomycete fungi Trichoderma harzianum, Trichoderma aggressivum, and Purpureocillium lilacinum.</title>
        <authorList>
            <person name="Beijen E.P.W."/>
            <person name="Ohm R.A."/>
        </authorList>
    </citation>
    <scope>NUCLEOTIDE SEQUENCE [LARGE SCALE GENOMIC DNA]</scope>
    <source>
        <strain evidence="2 3">CBS 150709</strain>
    </source>
</reference>
<dbReference type="EMBL" id="JAWRVI010000003">
    <property type="protein sequence ID" value="KAK4094737.1"/>
    <property type="molecule type" value="Genomic_DNA"/>
</dbReference>
<feature type="region of interest" description="Disordered" evidence="1">
    <location>
        <begin position="113"/>
        <end position="132"/>
    </location>
</feature>
<gene>
    <name evidence="2" type="ORF">Purlil1_1342</name>
</gene>
<accession>A0ABR0CF32</accession>
<proteinExistence type="predicted"/>